<comment type="caution">
    <text evidence="1">The sequence shown here is derived from an EMBL/GenBank/DDBJ whole genome shotgun (WGS) entry which is preliminary data.</text>
</comment>
<dbReference type="Pfam" id="PF07308">
    <property type="entry name" value="DUF1456"/>
    <property type="match status" value="2"/>
</dbReference>
<evidence type="ECO:0000313" key="1">
    <source>
        <dbReference type="EMBL" id="KKN91330.1"/>
    </source>
</evidence>
<dbReference type="EMBL" id="LAZR01000104">
    <property type="protein sequence ID" value="KKN91330.1"/>
    <property type="molecule type" value="Genomic_DNA"/>
</dbReference>
<dbReference type="AlphaFoldDB" id="A0A0F9UDS4"/>
<dbReference type="PANTHER" id="PTHR37805">
    <property type="entry name" value="CYTOPLASMIC PROTEIN-RELATED"/>
    <property type="match status" value="1"/>
</dbReference>
<reference evidence="1" key="1">
    <citation type="journal article" date="2015" name="Nature">
        <title>Complex archaea that bridge the gap between prokaryotes and eukaryotes.</title>
        <authorList>
            <person name="Spang A."/>
            <person name="Saw J.H."/>
            <person name="Jorgensen S.L."/>
            <person name="Zaremba-Niedzwiedzka K."/>
            <person name="Martijn J."/>
            <person name="Lind A.E."/>
            <person name="van Eijk R."/>
            <person name="Schleper C."/>
            <person name="Guy L."/>
            <person name="Ettema T.J."/>
        </authorList>
    </citation>
    <scope>NUCLEOTIDE SEQUENCE</scope>
</reference>
<organism evidence="1">
    <name type="scientific">marine sediment metagenome</name>
    <dbReference type="NCBI Taxonomy" id="412755"/>
    <lineage>
        <taxon>unclassified sequences</taxon>
        <taxon>metagenomes</taxon>
        <taxon>ecological metagenomes</taxon>
    </lineage>
</organism>
<gene>
    <name evidence="1" type="ORF">LCGC14_0218760</name>
</gene>
<dbReference type="InterPro" id="IPR009921">
    <property type="entry name" value="YehS-like"/>
</dbReference>
<protein>
    <recommendedName>
        <fullName evidence="2">DUF1456 domain-containing protein</fullName>
    </recommendedName>
</protein>
<dbReference type="PANTHER" id="PTHR37805:SF1">
    <property type="entry name" value="CYTOPLASMIC PROTEIN"/>
    <property type="match status" value="1"/>
</dbReference>
<evidence type="ECO:0008006" key="2">
    <source>
        <dbReference type="Google" id="ProtNLM"/>
    </source>
</evidence>
<proteinExistence type="predicted"/>
<sequence>MRTSGCENYPASDLVREEGQLERIATERIVQGFPKTRNYILTNNDVLRRIRYVFDLKDSTVVEIFSMADFSATEEQVAAWLKKEDDDAFLKLADVEFAAFLNGFINFKRGKRDGEQPKPEARLNNNMVFQKLRIALNLKAEDILEIFELAEFRLSSHELSAFFRKPGNKNYRECKDQVLRNFLLGLQNQLRPSDKGLDSESV</sequence>
<accession>A0A0F9UDS4</accession>
<name>A0A0F9UDS4_9ZZZZ</name>